<protein>
    <submittedName>
        <fullName evidence="2">Uncharacterized protein</fullName>
    </submittedName>
</protein>
<name>M7BP46_CHEMY</name>
<dbReference type="EMBL" id="KB522027">
    <property type="protein sequence ID" value="EMP37480.1"/>
    <property type="molecule type" value="Genomic_DNA"/>
</dbReference>
<organism evidence="2 3">
    <name type="scientific">Chelonia mydas</name>
    <name type="common">Green sea-turtle</name>
    <name type="synonym">Chelonia agassizi</name>
    <dbReference type="NCBI Taxonomy" id="8469"/>
    <lineage>
        <taxon>Eukaryota</taxon>
        <taxon>Metazoa</taxon>
        <taxon>Chordata</taxon>
        <taxon>Craniata</taxon>
        <taxon>Vertebrata</taxon>
        <taxon>Euteleostomi</taxon>
        <taxon>Archelosauria</taxon>
        <taxon>Testudinata</taxon>
        <taxon>Testudines</taxon>
        <taxon>Cryptodira</taxon>
        <taxon>Durocryptodira</taxon>
        <taxon>Americhelydia</taxon>
        <taxon>Chelonioidea</taxon>
        <taxon>Cheloniidae</taxon>
        <taxon>Chelonia</taxon>
    </lineage>
</organism>
<evidence type="ECO:0000256" key="1">
    <source>
        <dbReference type="SAM" id="MobiDB-lite"/>
    </source>
</evidence>
<feature type="region of interest" description="Disordered" evidence="1">
    <location>
        <begin position="1"/>
        <end position="20"/>
    </location>
</feature>
<accession>M7BP46</accession>
<evidence type="ECO:0000313" key="3">
    <source>
        <dbReference type="Proteomes" id="UP000031443"/>
    </source>
</evidence>
<keyword evidence="3" id="KW-1185">Reference proteome</keyword>
<dbReference type="AlphaFoldDB" id="M7BP46"/>
<sequence length="148" mass="16282">MLSEVLKEQCSSAETTEPKQPKKKINLLLVVSDSDDENENASVCTALDYYRAEPIMSMDTSSGMVVDTSREYESLAHLARKYLATLAARVPCKGLFSFSDDCKQEAGSIISCKCKETCLSEQLAEQEIGLSELVGSKVLHCFECSFCT</sequence>
<dbReference type="Proteomes" id="UP000031443">
    <property type="component" value="Unassembled WGS sequence"/>
</dbReference>
<reference evidence="3" key="1">
    <citation type="journal article" date="2013" name="Nat. Genet.">
        <title>The draft genomes of soft-shell turtle and green sea turtle yield insights into the development and evolution of the turtle-specific body plan.</title>
        <authorList>
            <person name="Wang Z."/>
            <person name="Pascual-Anaya J."/>
            <person name="Zadissa A."/>
            <person name="Li W."/>
            <person name="Niimura Y."/>
            <person name="Huang Z."/>
            <person name="Li C."/>
            <person name="White S."/>
            <person name="Xiong Z."/>
            <person name="Fang D."/>
            <person name="Wang B."/>
            <person name="Ming Y."/>
            <person name="Chen Y."/>
            <person name="Zheng Y."/>
            <person name="Kuraku S."/>
            <person name="Pignatelli M."/>
            <person name="Herrero J."/>
            <person name="Beal K."/>
            <person name="Nozawa M."/>
            <person name="Li Q."/>
            <person name="Wang J."/>
            <person name="Zhang H."/>
            <person name="Yu L."/>
            <person name="Shigenobu S."/>
            <person name="Wang J."/>
            <person name="Liu J."/>
            <person name="Flicek P."/>
            <person name="Searle S."/>
            <person name="Wang J."/>
            <person name="Kuratani S."/>
            <person name="Yin Y."/>
            <person name="Aken B."/>
            <person name="Zhang G."/>
            <person name="Irie N."/>
        </authorList>
    </citation>
    <scope>NUCLEOTIDE SEQUENCE [LARGE SCALE GENOMIC DNA]</scope>
</reference>
<proteinExistence type="predicted"/>
<evidence type="ECO:0000313" key="2">
    <source>
        <dbReference type="EMBL" id="EMP37480.1"/>
    </source>
</evidence>
<gene>
    <name evidence="2" type="ORF">UY3_05292</name>
</gene>